<evidence type="ECO:0000256" key="1">
    <source>
        <dbReference type="ARBA" id="ARBA00008635"/>
    </source>
</evidence>
<keyword evidence="2 3" id="KW-0479">Metal-binding</keyword>
<protein>
    <recommendedName>
        <fullName evidence="6">DinB family protein</fullName>
    </recommendedName>
</protein>
<dbReference type="EMBL" id="SRSO01000012">
    <property type="protein sequence ID" value="TGV02548.1"/>
    <property type="molecule type" value="Genomic_DNA"/>
</dbReference>
<dbReference type="Pfam" id="PF05163">
    <property type="entry name" value="DinB"/>
    <property type="match status" value="1"/>
</dbReference>
<dbReference type="InterPro" id="IPR007837">
    <property type="entry name" value="DinB"/>
</dbReference>
<evidence type="ECO:0008006" key="6">
    <source>
        <dbReference type="Google" id="ProtNLM"/>
    </source>
</evidence>
<proteinExistence type="inferred from homology"/>
<sequence length="111" mass="12917">MPENDYLYKPVENVRSYTALASHAIYSIEWNIELMKGSPIKWEPGNEDRFSKEELIVYANEQFDNLLNFVAHAKETTELTNKIIDVLNHNAHHRGQMITYLRMKGVTPPIL</sequence>
<feature type="binding site" evidence="3">
    <location>
        <position position="93"/>
    </location>
    <ligand>
        <name>a divalent metal cation</name>
        <dbReference type="ChEBI" id="CHEBI:60240"/>
    </ligand>
</feature>
<dbReference type="GO" id="GO:0046872">
    <property type="term" value="F:metal ion binding"/>
    <property type="evidence" value="ECO:0007669"/>
    <property type="project" value="UniProtKB-KW"/>
</dbReference>
<dbReference type="Proteomes" id="UP000307602">
    <property type="component" value="Unassembled WGS sequence"/>
</dbReference>
<evidence type="ECO:0000256" key="2">
    <source>
        <dbReference type="ARBA" id="ARBA00022723"/>
    </source>
</evidence>
<dbReference type="OrthoDB" id="119432at2"/>
<evidence type="ECO:0000313" key="5">
    <source>
        <dbReference type="Proteomes" id="UP000307602"/>
    </source>
</evidence>
<feature type="binding site" evidence="3">
    <location>
        <position position="23"/>
    </location>
    <ligand>
        <name>a divalent metal cation</name>
        <dbReference type="ChEBI" id="CHEBI:60240"/>
    </ligand>
</feature>
<dbReference type="InterPro" id="IPR034660">
    <property type="entry name" value="DinB/YfiT-like"/>
</dbReference>
<dbReference type="Gene3D" id="1.20.120.450">
    <property type="entry name" value="dinb family like domain"/>
    <property type="match status" value="1"/>
</dbReference>
<reference evidence="4 5" key="1">
    <citation type="submission" date="2019-04" db="EMBL/GenBank/DDBJ databases">
        <authorList>
            <person name="Liu A."/>
        </authorList>
    </citation>
    <scope>NUCLEOTIDE SEQUENCE [LARGE SCALE GENOMIC DNA]</scope>
    <source>
        <strain evidence="4 5">RZ03</strain>
    </source>
</reference>
<dbReference type="AlphaFoldDB" id="A0A4S1DYB5"/>
<evidence type="ECO:0000313" key="4">
    <source>
        <dbReference type="EMBL" id="TGV02548.1"/>
    </source>
</evidence>
<evidence type="ECO:0000256" key="3">
    <source>
        <dbReference type="PIRSR" id="PIRSR607837-1"/>
    </source>
</evidence>
<comment type="caution">
    <text evidence="4">The sequence shown here is derived from an EMBL/GenBank/DDBJ whole genome shotgun (WGS) entry which is preliminary data.</text>
</comment>
<comment type="similarity">
    <text evidence="1">Belongs to the DinB family.</text>
</comment>
<accession>A0A4S1DYB5</accession>
<feature type="binding site" evidence="3">
    <location>
        <position position="89"/>
    </location>
    <ligand>
        <name>a divalent metal cation</name>
        <dbReference type="ChEBI" id="CHEBI:60240"/>
    </ligand>
</feature>
<keyword evidence="5" id="KW-1185">Reference proteome</keyword>
<name>A0A4S1DYB5_9FLAO</name>
<gene>
    <name evidence="4" type="ORF">EM932_10245</name>
</gene>
<organism evidence="4 5">
    <name type="scientific">Flavivirga rizhaonensis</name>
    <dbReference type="NCBI Taxonomy" id="2559571"/>
    <lineage>
        <taxon>Bacteria</taxon>
        <taxon>Pseudomonadati</taxon>
        <taxon>Bacteroidota</taxon>
        <taxon>Flavobacteriia</taxon>
        <taxon>Flavobacteriales</taxon>
        <taxon>Flavobacteriaceae</taxon>
        <taxon>Flavivirga</taxon>
    </lineage>
</organism>
<dbReference type="SUPFAM" id="SSF109854">
    <property type="entry name" value="DinB/YfiT-like putative metalloenzymes"/>
    <property type="match status" value="1"/>
</dbReference>